<dbReference type="Pfam" id="PF12704">
    <property type="entry name" value="MacB_PCD"/>
    <property type="match status" value="1"/>
</dbReference>
<feature type="region of interest" description="Disordered" evidence="7">
    <location>
        <begin position="106"/>
        <end position="126"/>
    </location>
</feature>
<dbReference type="GO" id="GO:0005886">
    <property type="term" value="C:plasma membrane"/>
    <property type="evidence" value="ECO:0007669"/>
    <property type="project" value="UniProtKB-SubCell"/>
</dbReference>
<dbReference type="Pfam" id="PF02687">
    <property type="entry name" value="FtsX"/>
    <property type="match status" value="1"/>
</dbReference>
<keyword evidence="2" id="KW-1003">Cell membrane</keyword>
<keyword evidence="11" id="KW-0067">ATP-binding</keyword>
<keyword evidence="11" id="KW-0378">Hydrolase</keyword>
<evidence type="ECO:0000256" key="7">
    <source>
        <dbReference type="SAM" id="MobiDB-lite"/>
    </source>
</evidence>
<dbReference type="InterPro" id="IPR050250">
    <property type="entry name" value="Macrolide_Exporter_MacB"/>
</dbReference>
<comment type="caution">
    <text evidence="11">The sequence shown here is derived from an EMBL/GenBank/DDBJ whole genome shotgun (WGS) entry which is preliminary data.</text>
</comment>
<accession>A0A4Z0YAG5</accession>
<feature type="transmembrane region" description="Helical" evidence="8">
    <location>
        <begin position="336"/>
        <end position="360"/>
    </location>
</feature>
<evidence type="ECO:0000256" key="5">
    <source>
        <dbReference type="ARBA" id="ARBA00023136"/>
    </source>
</evidence>
<reference evidence="11 12" key="1">
    <citation type="submission" date="2019-04" db="EMBL/GenBank/DDBJ databases">
        <authorList>
            <person name="Poehlein A."/>
            <person name="Bengelsdorf F.R."/>
            <person name="Duerre P."/>
            <person name="Daniel R."/>
        </authorList>
    </citation>
    <scope>NUCLEOTIDE SEQUENCE [LARGE SCALE GENOMIC DNA]</scope>
    <source>
        <strain evidence="11 12">BS-1</strain>
    </source>
</reference>
<evidence type="ECO:0000259" key="9">
    <source>
        <dbReference type="Pfam" id="PF02687"/>
    </source>
</evidence>
<dbReference type="EC" id="3.6.3.-" evidence="11"/>
<dbReference type="InterPro" id="IPR025857">
    <property type="entry name" value="MacB_PCD"/>
</dbReference>
<protein>
    <submittedName>
        <fullName evidence="11">Macrolide export ATP-binding/permease protein MacB</fullName>
        <ecNumber evidence="11">3.6.3.-</ecNumber>
    </submittedName>
</protein>
<feature type="domain" description="MacB-like periplasmic core" evidence="10">
    <location>
        <begin position="32"/>
        <end position="303"/>
    </location>
</feature>
<evidence type="ECO:0000313" key="12">
    <source>
        <dbReference type="Proteomes" id="UP000297714"/>
    </source>
</evidence>
<feature type="compositionally biased region" description="Gly residues" evidence="7">
    <location>
        <begin position="106"/>
        <end position="117"/>
    </location>
</feature>
<keyword evidence="4 8" id="KW-1133">Transmembrane helix</keyword>
<evidence type="ECO:0000256" key="6">
    <source>
        <dbReference type="ARBA" id="ARBA00038076"/>
    </source>
</evidence>
<feature type="transmembrane region" description="Helical" evidence="8">
    <location>
        <begin position="380"/>
        <end position="406"/>
    </location>
</feature>
<dbReference type="Proteomes" id="UP000297714">
    <property type="component" value="Unassembled WGS sequence"/>
</dbReference>
<dbReference type="AlphaFoldDB" id="A0A4Z0YAG5"/>
<dbReference type="PANTHER" id="PTHR30572:SF4">
    <property type="entry name" value="ABC TRANSPORTER PERMEASE YTRF"/>
    <property type="match status" value="1"/>
</dbReference>
<comment type="similarity">
    <text evidence="6">Belongs to the ABC-4 integral membrane protein family.</text>
</comment>
<feature type="transmembrane region" description="Helical" evidence="8">
    <location>
        <begin position="31"/>
        <end position="52"/>
    </location>
</feature>
<organism evidence="11 12">
    <name type="scientific">Caproiciproducens galactitolivorans</name>
    <dbReference type="NCBI Taxonomy" id="642589"/>
    <lineage>
        <taxon>Bacteria</taxon>
        <taxon>Bacillati</taxon>
        <taxon>Bacillota</taxon>
        <taxon>Clostridia</taxon>
        <taxon>Eubacteriales</taxon>
        <taxon>Acutalibacteraceae</taxon>
        <taxon>Caproiciproducens</taxon>
    </lineage>
</organism>
<evidence type="ECO:0000256" key="1">
    <source>
        <dbReference type="ARBA" id="ARBA00004651"/>
    </source>
</evidence>
<dbReference type="PANTHER" id="PTHR30572">
    <property type="entry name" value="MEMBRANE COMPONENT OF TRANSPORTER-RELATED"/>
    <property type="match status" value="1"/>
</dbReference>
<dbReference type="RefSeq" id="WP_243113016.1">
    <property type="nucleotide sequence ID" value="NZ_SRMQ01000009.1"/>
</dbReference>
<sequence length="458" mass="48107">MTQDTGLYGKMRFTEILHLVWINIMENKFKVILTSLGIIVGSATIVMVIAVGHGGEVDVQKQFKTLNAGSINISVSTEAEMRDQMMQGSFGPGGDMPGDMPSGMQGGMPGGMPGGTAGNRSGSRSGFGGNLAKKQSVVLSTTDVDTISSLVTGLSDVSIYTSATAKVEGGDLTEETEYTTVGVQSNYQSICNLELLQGDFISDDDQDSKNKVAVIGYTLAQDIFGSAYSAVGESLSIEGKTYEIVGVLSKMGSVSSGISPDNSIFVPYSTALKYVFGNNAVSQITAIVSDVNQVAEKMEEIKSILMEDHPNANFTVTDAGSSMEAATSSAKTLSRLLITVACIVFIVGGIGIMNVLFVSVKERTQEIGILKALGCSKREILLEFLSEANFISIFGGVMGVAAGFALVPVVRLSGMTVAPLAVSGIYAMLFAVCTGTLFGFYPAWKAASLMPIEALSQK</sequence>
<keyword evidence="3 8" id="KW-0812">Transmembrane</keyword>
<evidence type="ECO:0000256" key="3">
    <source>
        <dbReference type="ARBA" id="ARBA00022692"/>
    </source>
</evidence>
<keyword evidence="11" id="KW-0547">Nucleotide-binding</keyword>
<evidence type="ECO:0000256" key="8">
    <source>
        <dbReference type="SAM" id="Phobius"/>
    </source>
</evidence>
<name>A0A4Z0YAG5_9FIRM</name>
<dbReference type="GO" id="GO:0016787">
    <property type="term" value="F:hydrolase activity"/>
    <property type="evidence" value="ECO:0007669"/>
    <property type="project" value="UniProtKB-KW"/>
</dbReference>
<dbReference type="GO" id="GO:0005524">
    <property type="term" value="F:ATP binding"/>
    <property type="evidence" value="ECO:0007669"/>
    <property type="project" value="UniProtKB-KW"/>
</dbReference>
<keyword evidence="5 8" id="KW-0472">Membrane</keyword>
<evidence type="ECO:0000256" key="4">
    <source>
        <dbReference type="ARBA" id="ARBA00022989"/>
    </source>
</evidence>
<comment type="subcellular location">
    <subcellularLocation>
        <location evidence="1">Cell membrane</location>
        <topology evidence="1">Multi-pass membrane protein</topology>
    </subcellularLocation>
</comment>
<keyword evidence="12" id="KW-1185">Reference proteome</keyword>
<dbReference type="InterPro" id="IPR003838">
    <property type="entry name" value="ABC3_permease_C"/>
</dbReference>
<proteinExistence type="inferred from homology"/>
<gene>
    <name evidence="11" type="primary">macB_4</name>
    <name evidence="11" type="ORF">CAGA_19360</name>
</gene>
<evidence type="ECO:0000313" key="11">
    <source>
        <dbReference type="EMBL" id="TGJ75960.1"/>
    </source>
</evidence>
<dbReference type="EMBL" id="SRMQ01000009">
    <property type="protein sequence ID" value="TGJ75960.1"/>
    <property type="molecule type" value="Genomic_DNA"/>
</dbReference>
<evidence type="ECO:0000256" key="2">
    <source>
        <dbReference type="ARBA" id="ARBA00022475"/>
    </source>
</evidence>
<feature type="domain" description="ABC3 transporter permease C-terminal" evidence="9">
    <location>
        <begin position="339"/>
        <end position="449"/>
    </location>
</feature>
<dbReference type="GO" id="GO:0022857">
    <property type="term" value="F:transmembrane transporter activity"/>
    <property type="evidence" value="ECO:0007669"/>
    <property type="project" value="TreeGrafter"/>
</dbReference>
<evidence type="ECO:0000259" key="10">
    <source>
        <dbReference type="Pfam" id="PF12704"/>
    </source>
</evidence>
<feature type="transmembrane region" description="Helical" evidence="8">
    <location>
        <begin position="418"/>
        <end position="441"/>
    </location>
</feature>